<gene>
    <name evidence="2" type="ORF">VMCG_04967</name>
</gene>
<sequence length="492" mass="54854">MAHENTVPATGSYASNHVRQSKSPPSDGGRSIPDDQWSIVHTSTRLAALQRHHAHSGHAGVQQQGETPTPRPRNDSLRSELALTPQPHLVPAHFLLDRFRRPPEQGMAQPTHTRPGHWISRMHQQYTNSRNYTAPLRVPRIPGSVHPNASRSPSGPEQRSPERPFYRPMSGVSPPAQAPPGRLQQPPSNVATHGPPGGLYTPVSGNSNLRGDFVSTNDATYNHITRALERMSLGFSPAYNGDPRLERNRSADVPNELNCSLFLVNLPPDLTTHRLITAIHAMGPTGRIYATHINGPEPDRQHPGCAAKVIFFERKAAHGFFALCEDRGFVVDGFSARVMWNRIKTAQQAHSRTTTRVLLIGGDRQFVNPNALTEYFRTKLQFQIDCIIPHGDGLDGRNAVVEYRFGSFRCQAEAAKMALVREHQDVKCFFHPDPCDPSHPDWAQGGFRWPGTRLPRPHPAAGLQPVPEDQETWETDSFHNVADRLRFQGFLR</sequence>
<organism evidence="2 3">
    <name type="scientific">Cytospora schulzeri</name>
    <dbReference type="NCBI Taxonomy" id="448051"/>
    <lineage>
        <taxon>Eukaryota</taxon>
        <taxon>Fungi</taxon>
        <taxon>Dikarya</taxon>
        <taxon>Ascomycota</taxon>
        <taxon>Pezizomycotina</taxon>
        <taxon>Sordariomycetes</taxon>
        <taxon>Sordariomycetidae</taxon>
        <taxon>Diaporthales</taxon>
        <taxon>Cytosporaceae</taxon>
        <taxon>Cytospora</taxon>
    </lineage>
</organism>
<dbReference type="EMBL" id="LKEA01000014">
    <property type="protein sequence ID" value="ROW04575.1"/>
    <property type="molecule type" value="Genomic_DNA"/>
</dbReference>
<proteinExistence type="predicted"/>
<feature type="compositionally biased region" description="Polar residues" evidence="1">
    <location>
        <begin position="147"/>
        <end position="157"/>
    </location>
</feature>
<protein>
    <recommendedName>
        <fullName evidence="4">RRM domain-containing protein</fullName>
    </recommendedName>
</protein>
<evidence type="ECO:0000313" key="3">
    <source>
        <dbReference type="Proteomes" id="UP000283895"/>
    </source>
</evidence>
<evidence type="ECO:0008006" key="4">
    <source>
        <dbReference type="Google" id="ProtNLM"/>
    </source>
</evidence>
<dbReference type="AlphaFoldDB" id="A0A423WMR6"/>
<keyword evidence="3" id="KW-1185">Reference proteome</keyword>
<reference evidence="2 3" key="1">
    <citation type="submission" date="2015-09" db="EMBL/GenBank/DDBJ databases">
        <title>Host preference determinants of Valsa canker pathogens revealed by comparative genomics.</title>
        <authorList>
            <person name="Yin Z."/>
            <person name="Huang L."/>
        </authorList>
    </citation>
    <scope>NUCLEOTIDE SEQUENCE [LARGE SCALE GENOMIC DNA]</scope>
    <source>
        <strain evidence="2 3">03-1</strain>
    </source>
</reference>
<feature type="region of interest" description="Disordered" evidence="1">
    <location>
        <begin position="135"/>
        <end position="205"/>
    </location>
</feature>
<evidence type="ECO:0000256" key="1">
    <source>
        <dbReference type="SAM" id="MobiDB-lite"/>
    </source>
</evidence>
<feature type="region of interest" description="Disordered" evidence="1">
    <location>
        <begin position="1"/>
        <end position="77"/>
    </location>
</feature>
<dbReference type="OrthoDB" id="3508416at2759"/>
<accession>A0A423WMR6</accession>
<dbReference type="STRING" id="356882.A0A423WMR6"/>
<comment type="caution">
    <text evidence="2">The sequence shown here is derived from an EMBL/GenBank/DDBJ whole genome shotgun (WGS) entry which is preliminary data.</text>
</comment>
<evidence type="ECO:0000313" key="2">
    <source>
        <dbReference type="EMBL" id="ROW04575.1"/>
    </source>
</evidence>
<dbReference type="Proteomes" id="UP000283895">
    <property type="component" value="Unassembled WGS sequence"/>
</dbReference>
<feature type="compositionally biased region" description="Polar residues" evidence="1">
    <location>
        <begin position="7"/>
        <end position="24"/>
    </location>
</feature>
<name>A0A423WMR6_9PEZI</name>